<keyword evidence="7" id="KW-0539">Nucleus</keyword>
<comment type="similarity">
    <text evidence="2">Belongs to the SNF2/RAD54 helicase family.</text>
</comment>
<keyword evidence="3" id="KW-0547">Nucleotide-binding</keyword>
<feature type="compositionally biased region" description="Acidic residues" evidence="8">
    <location>
        <begin position="509"/>
        <end position="539"/>
    </location>
</feature>
<keyword evidence="5" id="KW-0067">ATP-binding</keyword>
<feature type="compositionally biased region" description="Low complexity" evidence="8">
    <location>
        <begin position="63"/>
        <end position="83"/>
    </location>
</feature>
<evidence type="ECO:0000256" key="3">
    <source>
        <dbReference type="ARBA" id="ARBA00022741"/>
    </source>
</evidence>
<feature type="region of interest" description="Disordered" evidence="8">
    <location>
        <begin position="106"/>
        <end position="170"/>
    </location>
</feature>
<organism evidence="9 10">
    <name type="scientific">Cordylochernes scorpioides</name>
    <dbReference type="NCBI Taxonomy" id="51811"/>
    <lineage>
        <taxon>Eukaryota</taxon>
        <taxon>Metazoa</taxon>
        <taxon>Ecdysozoa</taxon>
        <taxon>Arthropoda</taxon>
        <taxon>Chelicerata</taxon>
        <taxon>Arachnida</taxon>
        <taxon>Pseudoscorpiones</taxon>
        <taxon>Cheliferoidea</taxon>
        <taxon>Chernetidae</taxon>
        <taxon>Cordylochernes</taxon>
    </lineage>
</organism>
<dbReference type="Proteomes" id="UP001235939">
    <property type="component" value="Chromosome 08"/>
</dbReference>
<keyword evidence="4" id="KW-0347">Helicase</keyword>
<evidence type="ECO:0000256" key="2">
    <source>
        <dbReference type="ARBA" id="ARBA00007025"/>
    </source>
</evidence>
<evidence type="ECO:0000256" key="4">
    <source>
        <dbReference type="ARBA" id="ARBA00022806"/>
    </source>
</evidence>
<gene>
    <name evidence="9" type="ORF">LAZ67_8001838</name>
</gene>
<proteinExistence type="inferred from homology"/>
<dbReference type="PANTHER" id="PTHR45797:SF1">
    <property type="entry name" value="HELICASE ARIP4"/>
    <property type="match status" value="1"/>
</dbReference>
<dbReference type="PANTHER" id="PTHR45797">
    <property type="entry name" value="RAD54-LIKE"/>
    <property type="match status" value="1"/>
</dbReference>
<dbReference type="InterPro" id="IPR044574">
    <property type="entry name" value="ARIP4-like"/>
</dbReference>
<dbReference type="Gene3D" id="3.40.50.10810">
    <property type="entry name" value="Tandem AAA-ATPase domain"/>
    <property type="match status" value="1"/>
</dbReference>
<feature type="region of interest" description="Disordered" evidence="8">
    <location>
        <begin position="210"/>
        <end position="402"/>
    </location>
</feature>
<evidence type="ECO:0000313" key="9">
    <source>
        <dbReference type="EMBL" id="UYV71134.1"/>
    </source>
</evidence>
<name>A0ABY6KR14_9ARAC</name>
<feature type="region of interest" description="Disordered" evidence="8">
    <location>
        <begin position="447"/>
        <end position="542"/>
    </location>
</feature>
<sequence>MFELSELSYYRYCQITALQAIKKVRNRKIKLPTRCKMVHYSFVLTDDCVTGSDHSTPADQNFLPNQYQPQGQQPQPAAGLNPSSSNFFNPFSYTYPYPPRLEDGGAGYSLGGFAPQAAAVKPPPTQPQTTPQTESKGEDTAASTSAQPPDGSDGLVRNKEPSKKPKKKNIAFDKLNISDLINESELDADTLSAQKAERERMERVWTAQKRAAQESQQRTAMLRQQQEYQRRMQQAQRVPEYRSFPVLDGSQQLFPPSNQPRAARPRTNRLNKRFPKAQQAWAMPTSSPQKDSAMPFSPGSSSTMEASSQQQLPATKSSPMWMMTSKVCSESSSSSSSSQSLLSPSEESSPSSQPQDPFVSRTKEMADASPTASSPSSQIEIKKELPDTSKPPEPSTTLPKANILLNRQLDGLLKFNKPSILKRSKFPPTHIPMPFPPKQLANKEVILIDSSEDDEDEETKDSKKGIKIKKDILPEVKPAAGGDDSDSSLEVIDVSSGSDSGKRVKDEVESPPEEEDDDVVMLSNDDDESEESESNEDSEMSSSHINDFYNQMDAEGRILVNVGHPPEDPDIFLAPQITRAIKPHQMVVDQQSQFQFFRKESWLGGWAVVVQKVGGIRFLWDNVVENLERYRTSPGFGCILAHSMGLGKTVQSLLMVSVLGMCRTHQWMSQYINNVFFLISTQSYQGIKLVELVDGVCAGDE</sequence>
<dbReference type="EMBL" id="CP092870">
    <property type="protein sequence ID" value="UYV71134.1"/>
    <property type="molecule type" value="Genomic_DNA"/>
</dbReference>
<feature type="region of interest" description="Disordered" evidence="8">
    <location>
        <begin position="53"/>
        <end position="83"/>
    </location>
</feature>
<evidence type="ECO:0000256" key="1">
    <source>
        <dbReference type="ARBA" id="ARBA00004123"/>
    </source>
</evidence>
<feature type="compositionally biased region" description="Basic residues" evidence="8">
    <location>
        <begin position="263"/>
        <end position="275"/>
    </location>
</feature>
<keyword evidence="6" id="KW-0238">DNA-binding</keyword>
<feature type="compositionally biased region" description="Low complexity" evidence="8">
    <location>
        <begin position="368"/>
        <end position="377"/>
    </location>
</feature>
<feature type="compositionally biased region" description="Polar residues" evidence="8">
    <location>
        <begin position="249"/>
        <end position="260"/>
    </location>
</feature>
<evidence type="ECO:0000256" key="7">
    <source>
        <dbReference type="ARBA" id="ARBA00023242"/>
    </source>
</evidence>
<feature type="compositionally biased region" description="Basic and acidic residues" evidence="8">
    <location>
        <begin position="460"/>
        <end position="474"/>
    </location>
</feature>
<feature type="compositionally biased region" description="Acidic residues" evidence="8">
    <location>
        <begin position="450"/>
        <end position="459"/>
    </location>
</feature>
<feature type="compositionally biased region" description="Polar residues" evidence="8">
    <location>
        <begin position="298"/>
        <end position="318"/>
    </location>
</feature>
<feature type="compositionally biased region" description="Low complexity" evidence="8">
    <location>
        <begin position="223"/>
        <end position="237"/>
    </location>
</feature>
<comment type="subcellular location">
    <subcellularLocation>
        <location evidence="1">Nucleus</location>
    </subcellularLocation>
</comment>
<evidence type="ECO:0000256" key="8">
    <source>
        <dbReference type="SAM" id="MobiDB-lite"/>
    </source>
</evidence>
<dbReference type="InterPro" id="IPR038718">
    <property type="entry name" value="SNF2-like_sf"/>
</dbReference>
<evidence type="ECO:0000313" key="10">
    <source>
        <dbReference type="Proteomes" id="UP001235939"/>
    </source>
</evidence>
<reference evidence="9 10" key="1">
    <citation type="submission" date="2022-01" db="EMBL/GenBank/DDBJ databases">
        <title>A chromosomal length assembly of Cordylochernes scorpioides.</title>
        <authorList>
            <person name="Zeh D."/>
            <person name="Zeh J."/>
        </authorList>
    </citation>
    <scope>NUCLEOTIDE SEQUENCE [LARGE SCALE GENOMIC DNA]</scope>
    <source>
        <strain evidence="9">IN4F17</strain>
        <tissue evidence="9">Whole Body</tissue>
    </source>
</reference>
<evidence type="ECO:0000256" key="6">
    <source>
        <dbReference type="ARBA" id="ARBA00023125"/>
    </source>
</evidence>
<feature type="compositionally biased region" description="Low complexity" evidence="8">
    <location>
        <begin position="329"/>
        <end position="355"/>
    </location>
</feature>
<accession>A0ABY6KR14</accession>
<keyword evidence="4" id="KW-0378">Hydrolase</keyword>
<evidence type="ECO:0000256" key="5">
    <source>
        <dbReference type="ARBA" id="ARBA00022840"/>
    </source>
</evidence>
<keyword evidence="10" id="KW-1185">Reference proteome</keyword>
<protein>
    <submittedName>
        <fullName evidence="9">RAD54L2</fullName>
    </submittedName>
</protein>